<dbReference type="EMBL" id="JAPFFF010000009">
    <property type="protein sequence ID" value="KAK8882925.1"/>
    <property type="molecule type" value="Genomic_DNA"/>
</dbReference>
<evidence type="ECO:0000313" key="4">
    <source>
        <dbReference type="Proteomes" id="UP001470230"/>
    </source>
</evidence>
<keyword evidence="4" id="KW-1185">Reference proteome</keyword>
<feature type="coiled-coil region" evidence="1">
    <location>
        <begin position="4028"/>
        <end position="4055"/>
    </location>
</feature>
<evidence type="ECO:0008006" key="5">
    <source>
        <dbReference type="Google" id="ProtNLM"/>
    </source>
</evidence>
<dbReference type="Gene3D" id="3.40.50.12480">
    <property type="match status" value="2"/>
</dbReference>
<feature type="region of interest" description="Disordered" evidence="2">
    <location>
        <begin position="3319"/>
        <end position="3345"/>
    </location>
</feature>
<dbReference type="PANTHER" id="PTHR45661:SF3">
    <property type="entry name" value="IG-LIKE DOMAIN-CONTAINING PROTEIN"/>
    <property type="match status" value="1"/>
</dbReference>
<reference evidence="3 4" key="1">
    <citation type="submission" date="2024-04" db="EMBL/GenBank/DDBJ databases">
        <title>Tritrichomonas musculus Genome.</title>
        <authorList>
            <person name="Alves-Ferreira E."/>
            <person name="Grigg M."/>
            <person name="Lorenzi H."/>
            <person name="Galac M."/>
        </authorList>
    </citation>
    <scope>NUCLEOTIDE SEQUENCE [LARGE SCALE GENOMIC DNA]</scope>
    <source>
        <strain evidence="3 4">EAF2021</strain>
    </source>
</reference>
<feature type="region of interest" description="Disordered" evidence="2">
    <location>
        <begin position="3012"/>
        <end position="3068"/>
    </location>
</feature>
<comment type="caution">
    <text evidence="3">The sequence shown here is derived from an EMBL/GenBank/DDBJ whole genome shotgun (WGS) entry which is preliminary data.</text>
</comment>
<dbReference type="Pfam" id="PF13306">
    <property type="entry name" value="LRR_5"/>
    <property type="match status" value="23"/>
</dbReference>
<feature type="region of interest" description="Disordered" evidence="2">
    <location>
        <begin position="2214"/>
        <end position="2268"/>
    </location>
</feature>
<evidence type="ECO:0000256" key="2">
    <source>
        <dbReference type="SAM" id="MobiDB-lite"/>
    </source>
</evidence>
<feature type="compositionally biased region" description="Basic and acidic residues" evidence="2">
    <location>
        <begin position="4453"/>
        <end position="4466"/>
    </location>
</feature>
<feature type="region of interest" description="Disordered" evidence="2">
    <location>
        <begin position="3084"/>
        <end position="3134"/>
    </location>
</feature>
<dbReference type="Gene3D" id="3.80.10.10">
    <property type="entry name" value="Ribonuclease Inhibitor"/>
    <property type="match status" value="20"/>
</dbReference>
<feature type="compositionally biased region" description="Basic residues" evidence="2">
    <location>
        <begin position="4467"/>
        <end position="4481"/>
    </location>
</feature>
<dbReference type="InterPro" id="IPR053139">
    <property type="entry name" value="Surface_bspA-like"/>
</dbReference>
<evidence type="ECO:0000256" key="1">
    <source>
        <dbReference type="SAM" id="Coils"/>
    </source>
</evidence>
<feature type="compositionally biased region" description="Basic and acidic residues" evidence="2">
    <location>
        <begin position="3023"/>
        <end position="3065"/>
    </location>
</feature>
<feature type="compositionally biased region" description="Low complexity" evidence="2">
    <location>
        <begin position="3319"/>
        <end position="3340"/>
    </location>
</feature>
<proteinExistence type="predicted"/>
<dbReference type="Proteomes" id="UP001470230">
    <property type="component" value="Unassembled WGS sequence"/>
</dbReference>
<evidence type="ECO:0000313" key="3">
    <source>
        <dbReference type="EMBL" id="KAK8882925.1"/>
    </source>
</evidence>
<name>A0ABR2JVT0_9EUKA</name>
<sequence>MKNKAEETEQKDSLPKISFSIQTRDLSDTISETYVKSLIGLPDYIYERNYSKESKLQKIGHESFQNRNLYSITFPPSLTTILPKAMDKLRYLFQITFLKSDINENFLEDIGDSALRNTDIDLIDIPENIRKIGKYCFPKTLKQINFENGAPHLTYIGNNAFNNTQLETIQIPLNITPFCQAKNIFSQCKLLKKIIFDSYINKNDPPAIDYEDNKEIEKRVLLKRLEYEDRLNIAQDTDINIKITDLEAEIGDPYFDSKAPLDFAQYMMLSQTNLTNLEVFISNLNKFYFYNTPNLITITIPAKKDGRYIKQKGCLYTKDKRKLIVAERNIKNVTILANCQVITNYALNIQTLEKVSFEKNSELQEISSFAFAESNIKKLIIPDSVNFISHGAFYGCVNLESINVPTSLNVLDIATFSYSKLKEIKIPKSVTIIDSYCFYKCSQLKRVEFEEDSGLILIGIYAFANTKIESISIPKTVEKIGDFCFINCRKLKKVQFDSDSNLTEIGKECFRGTKIESIELPQKIEEFDFLNTKIKNVTFSIDSTFQDLTNFGSSLITSIVIPSSVTIICLNAFIDCFNLSEVKVNDISNSKLEFISPGSFYNCKSLTTFEVPKTVKYFGQNCFRNCAKYNGQIEVNNDTNITVQMSAFENSGVTVFNSKSRNIKICQNAFRNCKGLSQFSAEAEIECILEKSSFFNCSSLTGVKLHYDTNRVELGESCFMNTAITEIEIPSNLQIIPKFCFKNCKNLKKVTINEDSQITLISKESFLKSGVETILIPSKTETIETVSFKDCSQLKTVTFSMKLKECTLEEKAFYNSGIESLNILKGIKKINDSCFQKCSNLKKVTFSKDLSFDSIGDQVFHSTGIESIIIPSCISNISESAFRNCQNLQTVTFQGKNTFVSQYAFTGCTKLQKVKCKSPITLETAQDTEIFSSPKVYLTLNQDQINKIIIQTFFTNLKPYFQDFIRFDFQRTLAFNMKWRFNELFDCSSCIHFEEPIAEHLKYHILEIQDGGYYKNCMKKLCFCDFSTNELKVAKETEVIKSNAFKNSRLKRIEFEEGCQLKTIKNFVFEYLQIEEITIPDTVTSIGNSAFSNCYSLRKVTIKPTSQLTTIGSHAFEKTAIETILFPETLTTVSDFAFYETFYLLEIENYSKKVNFGEFSFYRSSIANINFPDTCVFSYSSFKECLNLRELSFVGKDQDVLIDEESFAFSGLEELKIKCKATINANAFMSCMYLKKITLNGPNIEFHKSSFINTNVEVCVINLNYQIYPDIKDIIATSIEKCSIKCNCDKEDTEYSFLVNHKCISTNNTLIYADMIDNFSLTKEGGNNDKTKKNEILQIPSSVKKLDFPIMTHIKKIIFPSNCSLEDLGAPGFFSYYSLTEITIPKLVKVIPDGLFENCHFLKVLQFEEGSLLEEIGSYSFSKTKIVKAYLPNSVQVIHKGAFSDNPCLTEVTFEGETIEDEAFESTGLTSFTLSNNTVTIGSNAFAYCHSLTTFNVDIDNSKLASIGSEAFLDTSITMINIPPQIKAIEPLVFASCQSLKEVNISLNSSIEKVDTTSFSTTPSLTKLTMSRTILNLFEYILDPDPSFLSVLDSSSQNFVVIDDKKDQKVSLILNFSEENTINSYTNNCYVINHELVYANLIDNHLLYEKPTDENNENIENKDNLKSNEILKVPINVKKLNFPPMTHVRRVLWSTDGIVEDFGSPGLFQYYNLTQFTIPKSVKVIPPYSFKDCHFLSILMFEDESALEEIGEYSFANTRIKKVRFPDSVKVIHKLAFFNNLNLKEVIFKGETIEDEAFAQTGITLFRLSNNVKTIGSGAFRDCHSLLSFTIDIDNSKLSEIGSYAFSETSIKLFNIPQNVKVIQPFTFSGCKKLRNVNISAKSKLEIIDKYSFAGNLSLLYINIPKTIKKLSYKAFINTPSLQSIMDESNDDFCVFEDNSIYAKDKSLVFVPRNLKQYKLIPNCLVIHSGSFCGPNLEKVSFSDNSLICIEKCGFAHSTGLKSITIPSSVQYIGSECFIDCRNLDIVDFEPGSKFKNIPKYCFAYSGLKTICLPASIEVINHSSFSFCNNLKTVNLEATNTKFIGEFAFSETSINDMKLPPSIEFIGNCAFRGNESFKSIDLTNIKKFEKSVDIRQIYRKSRKDLIKSKKETLKLINNYSEQPTIEFDTMQINANYNINNNENKSPRRYYGTNSKIPVQKASYAMLKKLPGIIKPDPNNNAKVSKISSPTKLAKLPPIAPPQNQSNDPSPRRNKQSTKATNNEEQKTNDIEIKQSEKCFIHENAFIQSCVKTFKFNLENVEWLDFLENCSQIERFYPNTNILIRLEKTGKENKHSKLLDGSMFTITKYKCRNQTSIPCLNYQSLNELTIPNQITSFRPYNFTFCEKLTAVTFDEGIDIKSIPKYCFAYCFSLKEISIPIRVELIDKFAFYSCSSLEKVNFSKNNKLKAIQDGAFSKCERLTSFHISKSVKEIGNSAFMECISLSKVSFSDNCVLNSIKENCFSKCIKLSTITLPKNVVDIPGNCFSFSGMKSIKMPANLKTIGKRAFYSCGNLNAVIFNDKITEIGEFAFAKDASLVSIDLPNSLSKIKSCAFMDCYNLQKVNTTEKTKLVVIQDGSFENTQIEELRISSNATEIFSPRNIPKLNKIKFTQNSPKHFIKMKDGSIYKKNNDAKLDENEIVNIDEIEKSFVESLTSKNNEQKYNYSKMANKILFQRNRSKYSPDKISKHPVLSLVFYPKNSEIIEIHQDCFSIGDSVLDGMNNLSVIEYKKGVTNSVMNFPNYNHLYTGIQNNLTEIKINGEFCNLEPKVFSYFRSLEIFEVSDQTKLALIPKEAFIGCSNLCEVYIPSTCYSIEEGAFKDCVRLRVFEIVKVKTKGNKTKPSNSLKLINKEAFYNCSSLESFSIPSSVAKIGKCAFMNCLSLKDVHFEQSKEESLEAIQQGAFKNCKSLESFSLPSSVVHLGPSAFMNCFKLKTFEYNGSQLEDIQCRTFANCASLERIEIHGLKFTIEEQPDQSKQVKDKKKQAENKEEKKEQTENDQEKKEQAENDQEKKEQVENDEDKKDQTENEGLNKVCSDACNTLLTDENKKEQTENDQGKKEQAENEEDKTGQTENDQDRKEQADEEEKPKKKSFNHQFQIGDEAFMNCTSLKEIIIEDQSKNVTTIKYNDNGVPLFVYPPSIYRNDKYIYKQVIHKKAFYNCTSLTYARFFLGNLQRFCSSAFENCFSLKTMEINSQFWRFLLTEAVDATSFIGTPSDFQVQQFNKNKLVQLQFDVTRHPVHVRGQRHFPQYLSSLDKTMPNFVDFPVKLLAVSNTIEQPQKQVISQPKPKQPQQQPQPQTQKENKLSQSLDKTFFNSLEPIREYLINNNIHLILQRTKNEKVTDFCLYGTKYKDNSINWDNFEANSLLKSQPMSNISQLTQYLHSYTFPSFYELTQIVFDDDLQITSIPKLCFAYTALKEITIPSSVEKIGKYAFLSCSNLEKVSFSENSKLMIIKDSAFSKCPKLESIQLPDEVEIIQDNCFSYTGLKSIVIPSHIDTISPRTFYCCNQLKKVVLSDNIYEIGEFAFARNNMLKRIDLPNSVEQIKSCAFMDCYNLKKVNTTEKTRLIIIEEGSFENTQIEELRINSDATELFSPRNVPKLNKIIFSKGPPTYFIQMKDGSIYERTIKLDYLYDSELDGTEVIKAIRNDFDKSNYYYSAFYHDRKSLKNNDYVKEYTQAAKEMLFQRNRSRFSPEEWDDHPILKLIFVPKGLKMIQIHQDCFSIGDSVLDGMKYLSIIEYKKGITNSVMNFPNYNHLYTGIQNKITEIKINGEFCNLEPKVFSYFKSLEHFEVSKQTDLPFIPKEAFIGCSNLREVYLPSSCYSIEEGAFKDCVKLKVFEIRSEKIISSLSDLSIKNYTHSTKLLEFIRKEAFCNCSLLESIKIPSGIYAICEGAFMNCTNLKEVVFEPSSKDEEDENQDTLEIIEKNAFKNCKSLQLFILPSSCSYIGSAAFMNCSSMKTFEYKGTKLQSIQCRTFFGCKSLTRFKLQNLKYTNNHLSNDKESIEEENNEEEETAALYRTPTRFSTSLFSIGCQAFMNCSSLREVIIEDESKKINTVKFNQNGSPLFVYPDHSKDYFHNYIVVSKRQTIQKKAFCNCKVLTNVKIFLGNLEEIQTNAFKNCIALFTLDINSQYWEYLMTEGTDFSSFIDTYEELQIKLFNKNKFVRTLPVPTEPKPLIPHEPTTTTNDNSNSSILNEEEEIENNDAAVVVEEEDKNEIVHVKNYSGIRMLKDCLSSLDKTKNSIVYGGNYIWRFGIRVFKEYASSLDRTKPLFVIFPELDQVQQTKKSQRKKNPRLNEKYLIPKVPEWINEVVILNPVTGIRCFKKYASSLDKTLPFFSFDCPIKEELKQDHSEMRHYKYYLMTTSEMMALNKSEEMSNNKDEENTEAVVVAAVNDAPQNVVEPQPCVIEEKQIVEPDRQPENKKNRTKKAKVAKKKKFA</sequence>
<feature type="compositionally biased region" description="Basic and acidic residues" evidence="2">
    <location>
        <begin position="3084"/>
        <end position="3120"/>
    </location>
</feature>
<keyword evidence="1" id="KW-0175">Coiled coil</keyword>
<feature type="region of interest" description="Disordered" evidence="2">
    <location>
        <begin position="4453"/>
        <end position="4481"/>
    </location>
</feature>
<dbReference type="SUPFAM" id="SSF52058">
    <property type="entry name" value="L domain-like"/>
    <property type="match status" value="11"/>
</dbReference>
<organism evidence="3 4">
    <name type="scientific">Tritrichomonas musculus</name>
    <dbReference type="NCBI Taxonomy" id="1915356"/>
    <lineage>
        <taxon>Eukaryota</taxon>
        <taxon>Metamonada</taxon>
        <taxon>Parabasalia</taxon>
        <taxon>Tritrichomonadida</taxon>
        <taxon>Tritrichomonadidae</taxon>
        <taxon>Tritrichomonas</taxon>
    </lineage>
</organism>
<protein>
    <recommendedName>
        <fullName evidence="5">Surface antigen BspA-like</fullName>
    </recommendedName>
</protein>
<dbReference type="InterPro" id="IPR032675">
    <property type="entry name" value="LRR_dom_sf"/>
</dbReference>
<accession>A0ABR2JVT0</accession>
<gene>
    <name evidence="3" type="ORF">M9Y10_045571</name>
</gene>
<feature type="compositionally biased region" description="Polar residues" evidence="2">
    <location>
        <begin position="2217"/>
        <end position="2230"/>
    </location>
</feature>
<dbReference type="PANTHER" id="PTHR45661">
    <property type="entry name" value="SURFACE ANTIGEN"/>
    <property type="match status" value="1"/>
</dbReference>
<dbReference type="InterPro" id="IPR026906">
    <property type="entry name" value="LRR_5"/>
</dbReference>